<dbReference type="PROSITE" id="PS51257">
    <property type="entry name" value="PROKAR_LIPOPROTEIN"/>
    <property type="match status" value="1"/>
</dbReference>
<keyword evidence="7" id="KW-0449">Lipoprotein</keyword>
<dbReference type="PANTHER" id="PTHR35789">
    <property type="entry name" value="SPORE GERMINATION PROTEIN B3"/>
    <property type="match status" value="1"/>
</dbReference>
<proteinExistence type="inferred from homology"/>
<keyword evidence="4" id="KW-0732">Signal</keyword>
<evidence type="ECO:0000256" key="7">
    <source>
        <dbReference type="ARBA" id="ARBA00023288"/>
    </source>
</evidence>
<dbReference type="InterPro" id="IPR008844">
    <property type="entry name" value="Spore_GerAC-like"/>
</dbReference>
<feature type="domain" description="Spore germination GerAC-like C-terminal" evidence="8">
    <location>
        <begin position="216"/>
        <end position="374"/>
    </location>
</feature>
<evidence type="ECO:0000256" key="6">
    <source>
        <dbReference type="ARBA" id="ARBA00023139"/>
    </source>
</evidence>
<dbReference type="RefSeq" id="WP_116062470.1">
    <property type="nucleotide sequence ID" value="NZ_QRDZ01000017.1"/>
</dbReference>
<dbReference type="PANTHER" id="PTHR35789:SF1">
    <property type="entry name" value="SPORE GERMINATION PROTEIN B3"/>
    <property type="match status" value="1"/>
</dbReference>
<keyword evidence="6" id="KW-0564">Palmitate</keyword>
<dbReference type="AlphaFoldDB" id="A0A3D9JM36"/>
<evidence type="ECO:0000313" key="10">
    <source>
        <dbReference type="EMBL" id="RED75045.1"/>
    </source>
</evidence>
<evidence type="ECO:0000259" key="9">
    <source>
        <dbReference type="Pfam" id="PF25198"/>
    </source>
</evidence>
<comment type="caution">
    <text evidence="10">The sequence shown here is derived from an EMBL/GenBank/DDBJ whole genome shotgun (WGS) entry which is preliminary data.</text>
</comment>
<evidence type="ECO:0000256" key="2">
    <source>
        <dbReference type="ARBA" id="ARBA00007886"/>
    </source>
</evidence>
<evidence type="ECO:0000256" key="4">
    <source>
        <dbReference type="ARBA" id="ARBA00022729"/>
    </source>
</evidence>
<evidence type="ECO:0000259" key="8">
    <source>
        <dbReference type="Pfam" id="PF05504"/>
    </source>
</evidence>
<dbReference type="InterPro" id="IPR057336">
    <property type="entry name" value="GerAC_N"/>
</dbReference>
<dbReference type="EMBL" id="QRDZ01000017">
    <property type="protein sequence ID" value="RED75045.1"/>
    <property type="molecule type" value="Genomic_DNA"/>
</dbReference>
<keyword evidence="11" id="KW-1185">Reference proteome</keyword>
<accession>A0A3D9JM36</accession>
<dbReference type="Gene3D" id="3.30.300.210">
    <property type="entry name" value="Nutrient germinant receptor protein C, domain 3"/>
    <property type="match status" value="1"/>
</dbReference>
<evidence type="ECO:0000313" key="11">
    <source>
        <dbReference type="Proteomes" id="UP000256977"/>
    </source>
</evidence>
<dbReference type="OrthoDB" id="2380468at2"/>
<keyword evidence="3" id="KW-0309">Germination</keyword>
<evidence type="ECO:0000256" key="5">
    <source>
        <dbReference type="ARBA" id="ARBA00023136"/>
    </source>
</evidence>
<dbReference type="GO" id="GO:0016020">
    <property type="term" value="C:membrane"/>
    <property type="evidence" value="ECO:0007669"/>
    <property type="project" value="UniProtKB-SubCell"/>
</dbReference>
<dbReference type="GO" id="GO:0009847">
    <property type="term" value="P:spore germination"/>
    <property type="evidence" value="ECO:0007669"/>
    <property type="project" value="InterPro"/>
</dbReference>
<dbReference type="Pfam" id="PF25198">
    <property type="entry name" value="Spore_GerAC_N"/>
    <property type="match status" value="1"/>
</dbReference>
<comment type="subcellular location">
    <subcellularLocation>
        <location evidence="1">Membrane</location>
        <topology evidence="1">Lipid-anchor</topology>
    </subcellularLocation>
</comment>
<feature type="domain" description="Spore germination protein N-terminal" evidence="9">
    <location>
        <begin position="22"/>
        <end position="197"/>
    </location>
</feature>
<organism evidence="10 11">
    <name type="scientific">Cohnella phaseoli</name>
    <dbReference type="NCBI Taxonomy" id="456490"/>
    <lineage>
        <taxon>Bacteria</taxon>
        <taxon>Bacillati</taxon>
        <taxon>Bacillota</taxon>
        <taxon>Bacilli</taxon>
        <taxon>Bacillales</taxon>
        <taxon>Paenibacillaceae</taxon>
        <taxon>Cohnella</taxon>
    </lineage>
</organism>
<gene>
    <name evidence="10" type="ORF">DFP98_11717</name>
</gene>
<protein>
    <submittedName>
        <fullName evidence="10">Ger(X)C family germination protein</fullName>
    </submittedName>
</protein>
<dbReference type="NCBIfam" id="TIGR02887">
    <property type="entry name" value="spore_ger_x_C"/>
    <property type="match status" value="1"/>
</dbReference>
<sequence length="381" mass="43485">MRTFFKLICVVLSLGMTYGCWDIKEIENVNYVTSIGIDYIDNSFVLYAQMLDFTFIAKTESGKSGKRPQTWIGKAKGKTLKLAMNELYSTAQELTSWSHVSSIIVGENALKSNILKTDDLIGRFWEIRLTPWIFGTREPIERLLSVPAFFNFSQRNTLAQEPLEAYDQRSLIEPVRYLKFLSRLWEPGTTVLLPTLSIDSTTWKKNEKIDPKMYIDGAYVIEEGKLLGKLENNKLLGLRWLDKNTTRSPIVITSHGEDAAVVSLGSPSVRLSLSFNNGTPNYHFHLKLNGDIIETLDELTRSEIESKAEDVVRNEVMNTFRNGLEIKSDIYSLEHLLFRQKPTAWKQLKRTNDLLLNESSISSITVKVNINQTGMKVYPLK</sequence>
<dbReference type="Proteomes" id="UP000256977">
    <property type="component" value="Unassembled WGS sequence"/>
</dbReference>
<reference evidence="10 11" key="1">
    <citation type="submission" date="2018-07" db="EMBL/GenBank/DDBJ databases">
        <title>Genomic Encyclopedia of Type Strains, Phase III (KMG-III): the genomes of soil and plant-associated and newly described type strains.</title>
        <authorList>
            <person name="Whitman W."/>
        </authorList>
    </citation>
    <scope>NUCLEOTIDE SEQUENCE [LARGE SCALE GENOMIC DNA]</scope>
    <source>
        <strain evidence="10 11">CECT 7287</strain>
    </source>
</reference>
<evidence type="ECO:0000256" key="3">
    <source>
        <dbReference type="ARBA" id="ARBA00022544"/>
    </source>
</evidence>
<evidence type="ECO:0000256" key="1">
    <source>
        <dbReference type="ARBA" id="ARBA00004635"/>
    </source>
</evidence>
<dbReference type="InterPro" id="IPR046953">
    <property type="entry name" value="Spore_GerAC-like_C"/>
</dbReference>
<name>A0A3D9JM36_9BACL</name>
<dbReference type="Pfam" id="PF05504">
    <property type="entry name" value="Spore_GerAC"/>
    <property type="match status" value="1"/>
</dbReference>
<comment type="similarity">
    <text evidence="2">Belongs to the GerABKC lipoprotein family.</text>
</comment>
<dbReference type="InterPro" id="IPR038501">
    <property type="entry name" value="Spore_GerAC_C_sf"/>
</dbReference>
<keyword evidence="5" id="KW-0472">Membrane</keyword>